<feature type="domain" description="Copper amine oxidase-like N-terminal" evidence="1">
    <location>
        <begin position="36"/>
        <end position="86"/>
    </location>
</feature>
<dbReference type="SUPFAM" id="SSF55383">
    <property type="entry name" value="Copper amine oxidase, domain N"/>
    <property type="match status" value="1"/>
</dbReference>
<evidence type="ECO:0000313" key="2">
    <source>
        <dbReference type="EMBL" id="UJF32820.1"/>
    </source>
</evidence>
<reference evidence="2 3" key="1">
    <citation type="journal article" date="2024" name="Int. J. Syst. Evol. Microbiol.">
        <title>Paenibacillus hexagrammi sp. nov., a novel bacterium isolated from the gut content of Hexagrammos agrammus.</title>
        <authorList>
            <person name="Jung H.K."/>
            <person name="Kim D.G."/>
            <person name="Zin H."/>
            <person name="Park J."/>
            <person name="Jung H."/>
            <person name="Kim Y.O."/>
            <person name="Kong H.J."/>
            <person name="Kim J.W."/>
            <person name="Kim Y.S."/>
        </authorList>
    </citation>
    <scope>NUCLEOTIDE SEQUENCE [LARGE SCALE GENOMIC DNA]</scope>
    <source>
        <strain evidence="2 3">YPD9-1</strain>
    </source>
</reference>
<dbReference type="RefSeq" id="WP_235119163.1">
    <property type="nucleotide sequence ID" value="NZ_CP090978.1"/>
</dbReference>
<proteinExistence type="predicted"/>
<evidence type="ECO:0000313" key="3">
    <source>
        <dbReference type="Proteomes" id="UP001649230"/>
    </source>
</evidence>
<protein>
    <submittedName>
        <fullName evidence="2">Copper amine oxidase N-terminal domain-containing protein</fullName>
    </submittedName>
</protein>
<dbReference type="Gene3D" id="3.30.457.10">
    <property type="entry name" value="Copper amine oxidase-like, N-terminal domain"/>
    <property type="match status" value="1"/>
</dbReference>
<dbReference type="InterPro" id="IPR036582">
    <property type="entry name" value="Mao_N_sf"/>
</dbReference>
<dbReference type="Proteomes" id="UP001649230">
    <property type="component" value="Chromosome"/>
</dbReference>
<accession>A0ABY3SHH2</accession>
<dbReference type="EMBL" id="CP090978">
    <property type="protein sequence ID" value="UJF32820.1"/>
    <property type="molecule type" value="Genomic_DNA"/>
</dbReference>
<organism evidence="2 3">
    <name type="scientific">Paenibacillus hexagrammi</name>
    <dbReference type="NCBI Taxonomy" id="2908839"/>
    <lineage>
        <taxon>Bacteria</taxon>
        <taxon>Bacillati</taxon>
        <taxon>Bacillota</taxon>
        <taxon>Bacilli</taxon>
        <taxon>Bacillales</taxon>
        <taxon>Paenibacillaceae</taxon>
        <taxon>Paenibacillus</taxon>
    </lineage>
</organism>
<evidence type="ECO:0000259" key="1">
    <source>
        <dbReference type="Pfam" id="PF07833"/>
    </source>
</evidence>
<sequence>MKKLVSGILIGIMIMGFSQSVFASSSILIEVYQSIKRIVVNTDDLNLPSDTPAFIYNGSTYVPLRSLAEYLGYTVSWDASKQTVKIYQDCGSEDINNIRKLCIRGTEVQLPNDVIVDGILVNSDFGYISNYLPAIILKRNHSSVAINTSMGLVINRVIQKGEEDSFDFLDPYIIGDLVENKKISPKKP</sequence>
<dbReference type="Pfam" id="PF07833">
    <property type="entry name" value="Cu_amine_oxidN1"/>
    <property type="match status" value="1"/>
</dbReference>
<keyword evidence="3" id="KW-1185">Reference proteome</keyword>
<gene>
    <name evidence="2" type="ORF">L0M14_25105</name>
</gene>
<dbReference type="InterPro" id="IPR012854">
    <property type="entry name" value="Cu_amine_oxidase-like_N"/>
</dbReference>
<name>A0ABY3SHH2_9BACL</name>